<reference evidence="4 5" key="2">
    <citation type="submission" date="2020-08" db="EMBL/GenBank/DDBJ databases">
        <title>Stappia taiwanensis sp. nov., isolated from a coastal thermal spring.</title>
        <authorList>
            <person name="Kampfer P."/>
        </authorList>
    </citation>
    <scope>NUCLEOTIDE SEQUENCE [LARGE SCALE GENOMIC DNA]</scope>
    <source>
        <strain evidence="4 5">DSM 23284</strain>
    </source>
</reference>
<dbReference type="RefSeq" id="WP_181759710.1">
    <property type="nucleotide sequence ID" value="NZ_BMCR01000006.1"/>
</dbReference>
<proteinExistence type="predicted"/>
<dbReference type="PANTHER" id="PTHR43877">
    <property type="entry name" value="AMINOALKYLPHOSPHONATE N-ACETYLTRANSFERASE-RELATED-RELATED"/>
    <property type="match status" value="1"/>
</dbReference>
<dbReference type="CDD" id="cd04301">
    <property type="entry name" value="NAT_SF"/>
    <property type="match status" value="1"/>
</dbReference>
<dbReference type="InterPro" id="IPR016181">
    <property type="entry name" value="Acyl_CoA_acyltransferase"/>
</dbReference>
<sequence>MNTIDIKTLGPDDALALAPLIAEYAQALKRGAPRRPDQFYAERILGDRTAEVIGAELDGRLVGFAIFFDLPEIISGLRAGQLDELYVHPDARNKGVARRMIETLVQEGTRRDWSELRWIVPGKNVPAVTLYDQIAEPANWKGYTLAIDRPATD</sequence>
<evidence type="ECO:0000256" key="1">
    <source>
        <dbReference type="ARBA" id="ARBA00022679"/>
    </source>
</evidence>
<dbReference type="AlphaFoldDB" id="A0A838XXK5"/>
<dbReference type="Gene3D" id="3.40.630.30">
    <property type="match status" value="1"/>
</dbReference>
<keyword evidence="1 4" id="KW-0808">Transferase</keyword>
<dbReference type="GO" id="GO:0016747">
    <property type="term" value="F:acyltransferase activity, transferring groups other than amino-acyl groups"/>
    <property type="evidence" value="ECO:0007669"/>
    <property type="project" value="InterPro"/>
</dbReference>
<evidence type="ECO:0000313" key="5">
    <source>
        <dbReference type="Proteomes" id="UP000559404"/>
    </source>
</evidence>
<dbReference type="Proteomes" id="UP000559404">
    <property type="component" value="Unassembled WGS sequence"/>
</dbReference>
<protein>
    <submittedName>
        <fullName evidence="4">GNAT family N-acetyltransferase</fullName>
    </submittedName>
</protein>
<gene>
    <name evidence="4" type="ORF">H1W37_07660</name>
</gene>
<dbReference type="InterPro" id="IPR000182">
    <property type="entry name" value="GNAT_dom"/>
</dbReference>
<dbReference type="SUPFAM" id="SSF55729">
    <property type="entry name" value="Acyl-CoA N-acyltransferases (Nat)"/>
    <property type="match status" value="1"/>
</dbReference>
<dbReference type="PROSITE" id="PS51186">
    <property type="entry name" value="GNAT"/>
    <property type="match status" value="1"/>
</dbReference>
<evidence type="ECO:0000256" key="2">
    <source>
        <dbReference type="ARBA" id="ARBA00023315"/>
    </source>
</evidence>
<evidence type="ECO:0000313" key="4">
    <source>
        <dbReference type="EMBL" id="MBA4611520.1"/>
    </source>
</evidence>
<accession>A0A838XXK5</accession>
<dbReference type="EMBL" id="JACEON010000005">
    <property type="protein sequence ID" value="MBA4611520.1"/>
    <property type="molecule type" value="Genomic_DNA"/>
</dbReference>
<evidence type="ECO:0000259" key="3">
    <source>
        <dbReference type="PROSITE" id="PS51186"/>
    </source>
</evidence>
<name>A0A838XXK5_9HYPH</name>
<keyword evidence="5" id="KW-1185">Reference proteome</keyword>
<dbReference type="Pfam" id="PF00583">
    <property type="entry name" value="Acetyltransf_1"/>
    <property type="match status" value="1"/>
</dbReference>
<keyword evidence="2" id="KW-0012">Acyltransferase</keyword>
<organism evidence="4 5">
    <name type="scientific">Stappia taiwanensis</name>
    <dbReference type="NCBI Taxonomy" id="992267"/>
    <lineage>
        <taxon>Bacteria</taxon>
        <taxon>Pseudomonadati</taxon>
        <taxon>Pseudomonadota</taxon>
        <taxon>Alphaproteobacteria</taxon>
        <taxon>Hyphomicrobiales</taxon>
        <taxon>Stappiaceae</taxon>
        <taxon>Stappia</taxon>
    </lineage>
</organism>
<reference evidence="4 5" key="1">
    <citation type="submission" date="2020-07" db="EMBL/GenBank/DDBJ databases">
        <authorList>
            <person name="Li M."/>
        </authorList>
    </citation>
    <scope>NUCLEOTIDE SEQUENCE [LARGE SCALE GENOMIC DNA]</scope>
    <source>
        <strain evidence="4 5">DSM 23284</strain>
    </source>
</reference>
<feature type="domain" description="N-acetyltransferase" evidence="3">
    <location>
        <begin position="4"/>
        <end position="153"/>
    </location>
</feature>
<dbReference type="InterPro" id="IPR050832">
    <property type="entry name" value="Bact_Acetyltransf"/>
</dbReference>
<comment type="caution">
    <text evidence="4">The sequence shown here is derived from an EMBL/GenBank/DDBJ whole genome shotgun (WGS) entry which is preliminary data.</text>
</comment>